<protein>
    <submittedName>
        <fullName evidence="3">Transglycosylase</fullName>
    </submittedName>
</protein>
<dbReference type="RefSeq" id="WP_066239598.1">
    <property type="nucleotide sequence ID" value="NZ_LSGP01000013.1"/>
</dbReference>
<dbReference type="InterPro" id="IPR023346">
    <property type="entry name" value="Lysozyme-like_dom_sf"/>
</dbReference>
<keyword evidence="4" id="KW-1185">Reference proteome</keyword>
<dbReference type="PANTHER" id="PTHR37423:SF5">
    <property type="entry name" value="SOLUBLE LYTIC MUREIN TRANSGLYCOSYLASE"/>
    <property type="match status" value="1"/>
</dbReference>
<dbReference type="STRING" id="1794912.AXX12_04455"/>
<dbReference type="CDD" id="cd16896">
    <property type="entry name" value="LT_Slt70-like"/>
    <property type="match status" value="1"/>
</dbReference>
<proteinExistence type="inferred from homology"/>
<dbReference type="GO" id="GO:0008933">
    <property type="term" value="F:peptidoglycan lytic transglycosylase activity"/>
    <property type="evidence" value="ECO:0007669"/>
    <property type="project" value="InterPro"/>
</dbReference>
<gene>
    <name evidence="3" type="ORF">AXX12_04455</name>
</gene>
<dbReference type="Gene3D" id="1.10.530.10">
    <property type="match status" value="1"/>
</dbReference>
<dbReference type="Proteomes" id="UP000076268">
    <property type="component" value="Unassembled WGS sequence"/>
</dbReference>
<accession>A0A154BTT5</accession>
<evidence type="ECO:0000313" key="3">
    <source>
        <dbReference type="EMBL" id="KYZ77376.1"/>
    </source>
</evidence>
<reference evidence="3 4" key="1">
    <citation type="submission" date="2016-02" db="EMBL/GenBank/DDBJ databases">
        <title>Anaerosporomusa subterraneum gen. nov., sp. nov., a spore-forming obligate anaerobe isolated from saprolite.</title>
        <authorList>
            <person name="Choi J.K."/>
            <person name="Shah M."/>
            <person name="Yee N."/>
        </authorList>
    </citation>
    <scope>NUCLEOTIDE SEQUENCE [LARGE SCALE GENOMIC DNA]</scope>
    <source>
        <strain evidence="3 4">RU4</strain>
    </source>
</reference>
<feature type="domain" description="Transglycosylase SLT" evidence="2">
    <location>
        <begin position="46"/>
        <end position="155"/>
    </location>
</feature>
<evidence type="ECO:0000259" key="2">
    <source>
        <dbReference type="Pfam" id="PF01464"/>
    </source>
</evidence>
<dbReference type="SUPFAM" id="SSF53955">
    <property type="entry name" value="Lysozyme-like"/>
    <property type="match status" value="1"/>
</dbReference>
<dbReference type="PANTHER" id="PTHR37423">
    <property type="entry name" value="SOLUBLE LYTIC MUREIN TRANSGLYCOSYLASE-RELATED"/>
    <property type="match status" value="1"/>
</dbReference>
<organism evidence="3 4">
    <name type="scientific">Anaerosporomusa subterranea</name>
    <dbReference type="NCBI Taxonomy" id="1794912"/>
    <lineage>
        <taxon>Bacteria</taxon>
        <taxon>Bacillati</taxon>
        <taxon>Bacillota</taxon>
        <taxon>Negativicutes</taxon>
        <taxon>Acetonemataceae</taxon>
        <taxon>Anaerosporomusa</taxon>
    </lineage>
</organism>
<dbReference type="Pfam" id="PF01464">
    <property type="entry name" value="SLT"/>
    <property type="match status" value="1"/>
</dbReference>
<dbReference type="InterPro" id="IPR000189">
    <property type="entry name" value="Transglyc_AS"/>
</dbReference>
<dbReference type="EMBL" id="LSGP01000013">
    <property type="protein sequence ID" value="KYZ77376.1"/>
    <property type="molecule type" value="Genomic_DNA"/>
</dbReference>
<sequence>MRVFSRLTLLALVLLVGMLAGYFTYTSEWFQKKYIYPFPNRDIVYQYSMKNNLDPFLVAAIIRTESKFLPRARSPRGAFGLMQMMPETAQWVAKESKEIDFNLERLAEPEVSIRMGTWYLANLNREFKGNQVLVLAAYNGGQGNVKEWMQRYGWNASFADASQIPFKETREYVGKVLHSQKRYVELYGR</sequence>
<evidence type="ECO:0000256" key="1">
    <source>
        <dbReference type="ARBA" id="ARBA00007734"/>
    </source>
</evidence>
<dbReference type="GO" id="GO:0000270">
    <property type="term" value="P:peptidoglycan metabolic process"/>
    <property type="evidence" value="ECO:0007669"/>
    <property type="project" value="InterPro"/>
</dbReference>
<comment type="similarity">
    <text evidence="1">Belongs to the transglycosylase Slt family.</text>
</comment>
<dbReference type="AlphaFoldDB" id="A0A154BTT5"/>
<comment type="caution">
    <text evidence="3">The sequence shown here is derived from an EMBL/GenBank/DDBJ whole genome shotgun (WGS) entry which is preliminary data.</text>
</comment>
<dbReference type="PROSITE" id="PS00922">
    <property type="entry name" value="TRANSGLYCOSYLASE"/>
    <property type="match status" value="1"/>
</dbReference>
<dbReference type="InterPro" id="IPR008258">
    <property type="entry name" value="Transglycosylase_SLT_dom_1"/>
</dbReference>
<dbReference type="GO" id="GO:0016020">
    <property type="term" value="C:membrane"/>
    <property type="evidence" value="ECO:0007669"/>
    <property type="project" value="InterPro"/>
</dbReference>
<name>A0A154BTT5_ANASB</name>
<evidence type="ECO:0000313" key="4">
    <source>
        <dbReference type="Proteomes" id="UP000076268"/>
    </source>
</evidence>